<dbReference type="PATRIC" id="fig|1434118.4.peg.1293"/>
<accession>A0A0E3PLD4</accession>
<evidence type="ECO:0000313" key="1">
    <source>
        <dbReference type="EMBL" id="AKB35594.1"/>
    </source>
</evidence>
<protein>
    <submittedName>
        <fullName evidence="1">Uncharacterized protein</fullName>
    </submittedName>
</protein>
<dbReference type="STRING" id="1434118.MSSAC_1004"/>
<dbReference type="HOGENOM" id="CLU_2662407_0_0_2"/>
<organism evidence="1 2">
    <name type="scientific">Methanosarcina siciliae C2J</name>
    <dbReference type="NCBI Taxonomy" id="1434118"/>
    <lineage>
        <taxon>Archaea</taxon>
        <taxon>Methanobacteriati</taxon>
        <taxon>Methanobacteriota</taxon>
        <taxon>Stenosarchaea group</taxon>
        <taxon>Methanomicrobia</taxon>
        <taxon>Methanosarcinales</taxon>
        <taxon>Methanosarcinaceae</taxon>
        <taxon>Methanosarcina</taxon>
    </lineage>
</organism>
<dbReference type="Proteomes" id="UP000033123">
    <property type="component" value="Chromosome"/>
</dbReference>
<proteinExistence type="predicted"/>
<dbReference type="KEGG" id="msj:MSSAC_1004"/>
<reference evidence="1 2" key="1">
    <citation type="submission" date="2014-07" db="EMBL/GenBank/DDBJ databases">
        <title>Methanogenic archaea and the global carbon cycle.</title>
        <authorList>
            <person name="Henriksen J.R."/>
            <person name="Luke J."/>
            <person name="Reinhart S."/>
            <person name="Benedict M.N."/>
            <person name="Youngblut N.D."/>
            <person name="Metcalf M.E."/>
            <person name="Whitaker R.J."/>
            <person name="Metcalf W.W."/>
        </authorList>
    </citation>
    <scope>NUCLEOTIDE SEQUENCE [LARGE SCALE GENOMIC DNA]</scope>
    <source>
        <strain evidence="1 2">C2J</strain>
    </source>
</reference>
<name>A0A0E3PLD4_9EURY</name>
<gene>
    <name evidence="1" type="ORF">MSSAC_1004</name>
</gene>
<sequence length="75" mass="8728">MLELTPEQAERLQKHMKLSEKLAEARQTKFTKERTAEIRKRLLGEEGSNEIIRDLHCSGRLVCNVRKQLIKKGVI</sequence>
<dbReference type="AlphaFoldDB" id="A0A0E3PLD4"/>
<dbReference type="EMBL" id="CP009508">
    <property type="protein sequence ID" value="AKB35594.1"/>
    <property type="molecule type" value="Genomic_DNA"/>
</dbReference>
<evidence type="ECO:0000313" key="2">
    <source>
        <dbReference type="Proteomes" id="UP000033123"/>
    </source>
</evidence>